<evidence type="ECO:0000313" key="3">
    <source>
        <dbReference type="EMBL" id="KAK8777728.1"/>
    </source>
</evidence>
<feature type="domain" description="Small acidic protein-like" evidence="2">
    <location>
        <begin position="298"/>
        <end position="370"/>
    </location>
</feature>
<comment type="caution">
    <text evidence="3">The sequence shown here is derived from an EMBL/GenBank/DDBJ whole genome shotgun (WGS) entry which is preliminary data.</text>
</comment>
<evidence type="ECO:0000259" key="2">
    <source>
        <dbReference type="Pfam" id="PF15477"/>
    </source>
</evidence>
<dbReference type="PANTHER" id="PTHR22426">
    <property type="entry name" value="ARGININE_SERINE-RICH COILED-COIL PROTEIN 2"/>
    <property type="match status" value="1"/>
</dbReference>
<dbReference type="PANTHER" id="PTHR22426:SF2">
    <property type="entry name" value="ARGININE_SERINE-RICH COILED-COIL PROTEIN 2"/>
    <property type="match status" value="1"/>
</dbReference>
<feature type="compositionally biased region" description="Basic residues" evidence="1">
    <location>
        <begin position="71"/>
        <end position="94"/>
    </location>
</feature>
<dbReference type="InterPro" id="IPR028124">
    <property type="entry name" value="SMAP_dom"/>
</dbReference>
<protein>
    <recommendedName>
        <fullName evidence="2">Small acidic protein-like domain-containing protein</fullName>
    </recommendedName>
</protein>
<feature type="compositionally biased region" description="Basic residues" evidence="1">
    <location>
        <begin position="129"/>
        <end position="144"/>
    </location>
</feature>
<dbReference type="Proteomes" id="UP001321473">
    <property type="component" value="Unassembled WGS sequence"/>
</dbReference>
<gene>
    <name evidence="3" type="ORF">V5799_020933</name>
</gene>
<feature type="compositionally biased region" description="Basic residues" evidence="1">
    <location>
        <begin position="109"/>
        <end position="121"/>
    </location>
</feature>
<evidence type="ECO:0000256" key="1">
    <source>
        <dbReference type="SAM" id="MobiDB-lite"/>
    </source>
</evidence>
<proteinExistence type="predicted"/>
<dbReference type="AlphaFoldDB" id="A0AAQ4ET00"/>
<accession>A0AAQ4ET00</accession>
<feature type="region of interest" description="Disordered" evidence="1">
    <location>
        <begin position="46"/>
        <end position="184"/>
    </location>
</feature>
<organism evidence="3 4">
    <name type="scientific">Amblyomma americanum</name>
    <name type="common">Lone star tick</name>
    <dbReference type="NCBI Taxonomy" id="6943"/>
    <lineage>
        <taxon>Eukaryota</taxon>
        <taxon>Metazoa</taxon>
        <taxon>Ecdysozoa</taxon>
        <taxon>Arthropoda</taxon>
        <taxon>Chelicerata</taxon>
        <taxon>Arachnida</taxon>
        <taxon>Acari</taxon>
        <taxon>Parasitiformes</taxon>
        <taxon>Ixodida</taxon>
        <taxon>Ixodoidea</taxon>
        <taxon>Ixodidae</taxon>
        <taxon>Amblyomminae</taxon>
        <taxon>Amblyomma</taxon>
    </lineage>
</organism>
<evidence type="ECO:0000313" key="4">
    <source>
        <dbReference type="Proteomes" id="UP001321473"/>
    </source>
</evidence>
<keyword evidence="4" id="KW-1185">Reference proteome</keyword>
<sequence>MFTVSKSAERVRSVASVVLSVVCRGKSPSVSPEFCATTFSAPVVMTRNSPSKADRSPPSAYGRTDGDSSSRRGRKGGSSRRSSSRSRSRSRSPSHSRDHRGGSSSSRSSRSHRSHRRHGRSRSRERLRRDRSKSGSRSHRRSRSGSRGSGRESHKRSSPTERMDSGGAKAPSSSATSLASKTVAATAGAAAVSQAPATLGVAAPSVPTAVQPPGVSPALAAARAAAVRSGLMPAEALNAPPPQLPSSLPSYYNPTAVNPLKYSEQMQKRKLLWKKPQEEASTEAEPPSKTSSTCAKVWEGMTFAQDDDGKVTAKFRKLMGIRGDPPPPAEKPNPAANSLLQQQEKLFQDLDQQYEAARVSTHTHRGVGLGYSSQMATFFQPANLHTSGK</sequence>
<name>A0AAQ4ET00_AMBAM</name>
<feature type="region of interest" description="Disordered" evidence="1">
    <location>
        <begin position="273"/>
        <end position="293"/>
    </location>
</feature>
<reference evidence="3 4" key="1">
    <citation type="journal article" date="2023" name="Arcadia Sci">
        <title>De novo assembly of a long-read Amblyomma americanum tick genome.</title>
        <authorList>
            <person name="Chou S."/>
            <person name="Poskanzer K.E."/>
            <person name="Rollins M."/>
            <person name="Thuy-Boun P.S."/>
        </authorList>
    </citation>
    <scope>NUCLEOTIDE SEQUENCE [LARGE SCALE GENOMIC DNA]</scope>
    <source>
        <strain evidence="3">F_SG_1</strain>
        <tissue evidence="3">Salivary glands</tissue>
    </source>
</reference>
<dbReference type="EMBL" id="JARKHS020011528">
    <property type="protein sequence ID" value="KAK8777728.1"/>
    <property type="molecule type" value="Genomic_DNA"/>
</dbReference>
<dbReference type="Pfam" id="PF15477">
    <property type="entry name" value="SMAP"/>
    <property type="match status" value="1"/>
</dbReference>